<dbReference type="Proteomes" id="UP000257109">
    <property type="component" value="Unassembled WGS sequence"/>
</dbReference>
<protein>
    <submittedName>
        <fullName evidence="1">Uncharacterized protein</fullName>
    </submittedName>
</protein>
<feature type="non-terminal residue" evidence="1">
    <location>
        <position position="1"/>
    </location>
</feature>
<proteinExistence type="predicted"/>
<name>A0A371GKB4_MUCPR</name>
<dbReference type="InterPro" id="IPR012337">
    <property type="entry name" value="RNaseH-like_sf"/>
</dbReference>
<evidence type="ECO:0000313" key="1">
    <source>
        <dbReference type="EMBL" id="RDX90773.1"/>
    </source>
</evidence>
<organism evidence="1 2">
    <name type="scientific">Mucuna pruriens</name>
    <name type="common">Velvet bean</name>
    <name type="synonym">Dolichos pruriens</name>
    <dbReference type="NCBI Taxonomy" id="157652"/>
    <lineage>
        <taxon>Eukaryota</taxon>
        <taxon>Viridiplantae</taxon>
        <taxon>Streptophyta</taxon>
        <taxon>Embryophyta</taxon>
        <taxon>Tracheophyta</taxon>
        <taxon>Spermatophyta</taxon>
        <taxon>Magnoliopsida</taxon>
        <taxon>eudicotyledons</taxon>
        <taxon>Gunneridae</taxon>
        <taxon>Pentapetalae</taxon>
        <taxon>rosids</taxon>
        <taxon>fabids</taxon>
        <taxon>Fabales</taxon>
        <taxon>Fabaceae</taxon>
        <taxon>Papilionoideae</taxon>
        <taxon>50 kb inversion clade</taxon>
        <taxon>NPAAA clade</taxon>
        <taxon>indigoferoid/millettioid clade</taxon>
        <taxon>Phaseoleae</taxon>
        <taxon>Mucuna</taxon>
    </lineage>
</organism>
<sequence length="118" mass="14185">MRRTCEDKERYENLKTPLSKISLMRKESLNFSCLTTPQQNSIVEWKSITLREIIRILLEAINTAYYILFRVSIKRIMNITSYECWKGRKPNTYIILSCFWMYWILGKFDGKLDKAIFL</sequence>
<evidence type="ECO:0000313" key="2">
    <source>
        <dbReference type="Proteomes" id="UP000257109"/>
    </source>
</evidence>
<keyword evidence="2" id="KW-1185">Reference proteome</keyword>
<dbReference type="SUPFAM" id="SSF53098">
    <property type="entry name" value="Ribonuclease H-like"/>
    <property type="match status" value="1"/>
</dbReference>
<gene>
    <name evidence="1" type="ORF">CR513_27336</name>
</gene>
<dbReference type="EMBL" id="QJKJ01005287">
    <property type="protein sequence ID" value="RDX90773.1"/>
    <property type="molecule type" value="Genomic_DNA"/>
</dbReference>
<dbReference type="AlphaFoldDB" id="A0A371GKB4"/>
<accession>A0A371GKB4</accession>
<reference evidence="1" key="1">
    <citation type="submission" date="2018-05" db="EMBL/GenBank/DDBJ databases">
        <title>Draft genome of Mucuna pruriens seed.</title>
        <authorList>
            <person name="Nnadi N.E."/>
            <person name="Vos R."/>
            <person name="Hasami M.H."/>
            <person name="Devisetty U.K."/>
            <person name="Aguiy J.C."/>
        </authorList>
    </citation>
    <scope>NUCLEOTIDE SEQUENCE [LARGE SCALE GENOMIC DNA]</scope>
    <source>
        <strain evidence="1">JCA_2017</strain>
    </source>
</reference>
<comment type="caution">
    <text evidence="1">The sequence shown here is derived from an EMBL/GenBank/DDBJ whole genome shotgun (WGS) entry which is preliminary data.</text>
</comment>